<dbReference type="Pfam" id="PF01841">
    <property type="entry name" value="Transglut_core"/>
    <property type="match status" value="1"/>
</dbReference>
<feature type="transmembrane region" description="Helical" evidence="2">
    <location>
        <begin position="186"/>
        <end position="205"/>
    </location>
</feature>
<dbReference type="Proteomes" id="UP000034681">
    <property type="component" value="Unassembled WGS sequence"/>
</dbReference>
<dbReference type="STRING" id="317619.GCA_000332315_04053"/>
<feature type="compositionally biased region" description="Low complexity" evidence="1">
    <location>
        <begin position="294"/>
        <end position="319"/>
    </location>
</feature>
<dbReference type="Pfam" id="PF13559">
    <property type="entry name" value="DUF4129"/>
    <property type="match status" value="1"/>
</dbReference>
<dbReference type="Gene3D" id="3.10.620.30">
    <property type="match status" value="1"/>
</dbReference>
<dbReference type="InterPro" id="IPR038765">
    <property type="entry name" value="Papain-like_cys_pep_sf"/>
</dbReference>
<keyword evidence="2" id="KW-0812">Transmembrane</keyword>
<name>A0A0M2Q4G4_PROHO</name>
<dbReference type="PANTHER" id="PTHR42736:SF1">
    <property type="entry name" value="PROTEIN-GLUTAMINE GAMMA-GLUTAMYLTRANSFERASE"/>
    <property type="match status" value="1"/>
</dbReference>
<dbReference type="EMBL" id="AJTX02000002">
    <property type="protein sequence ID" value="KKJ01467.1"/>
    <property type="molecule type" value="Genomic_DNA"/>
</dbReference>
<protein>
    <recommendedName>
        <fullName evidence="3">Transglutaminase-like domain-containing protein</fullName>
    </recommendedName>
</protein>
<keyword evidence="2" id="KW-0472">Membrane</keyword>
<feature type="transmembrane region" description="Helical" evidence="2">
    <location>
        <begin position="48"/>
        <end position="67"/>
    </location>
</feature>
<evidence type="ECO:0000256" key="1">
    <source>
        <dbReference type="SAM" id="MobiDB-lite"/>
    </source>
</evidence>
<dbReference type="PANTHER" id="PTHR42736">
    <property type="entry name" value="PROTEIN-GLUTAMINE GAMMA-GLUTAMYLTRANSFERASE"/>
    <property type="match status" value="1"/>
</dbReference>
<evidence type="ECO:0000259" key="3">
    <source>
        <dbReference type="SMART" id="SM00460"/>
    </source>
</evidence>
<gene>
    <name evidence="4" type="ORF">PROH_03865</name>
</gene>
<feature type="domain" description="Transglutaminase-like" evidence="3">
    <location>
        <begin position="470"/>
        <end position="540"/>
    </location>
</feature>
<keyword evidence="5" id="KW-1185">Reference proteome</keyword>
<dbReference type="eggNOG" id="COG1305">
    <property type="taxonomic scope" value="Bacteria"/>
</dbReference>
<dbReference type="InterPro" id="IPR025403">
    <property type="entry name" value="TgpA-like_C"/>
</dbReference>
<dbReference type="SUPFAM" id="SSF54001">
    <property type="entry name" value="Cysteine proteinases"/>
    <property type="match status" value="1"/>
</dbReference>
<evidence type="ECO:0000313" key="5">
    <source>
        <dbReference type="Proteomes" id="UP000034681"/>
    </source>
</evidence>
<keyword evidence="2" id="KW-1133">Transmembrane helix</keyword>
<organism evidence="4 5">
    <name type="scientific">Prochlorothrix hollandica PCC 9006 = CALU 1027</name>
    <dbReference type="NCBI Taxonomy" id="317619"/>
    <lineage>
        <taxon>Bacteria</taxon>
        <taxon>Bacillati</taxon>
        <taxon>Cyanobacteriota</taxon>
        <taxon>Cyanophyceae</taxon>
        <taxon>Prochlorotrichales</taxon>
        <taxon>Prochlorotrichaceae</taxon>
        <taxon>Prochlorothrix</taxon>
    </lineage>
</organism>
<dbReference type="SMART" id="SM00460">
    <property type="entry name" value="TGc"/>
    <property type="match status" value="1"/>
</dbReference>
<reference evidence="4" key="1">
    <citation type="submission" date="2012-04" db="EMBL/GenBank/DDBJ databases">
        <authorList>
            <person name="Borisov I.G."/>
            <person name="Ivanikova N.V."/>
            <person name="Pinevich A.V."/>
        </authorList>
    </citation>
    <scope>NUCLEOTIDE SEQUENCE</scope>
    <source>
        <strain evidence="4">CALU 1027</strain>
    </source>
</reference>
<feature type="transmembrane region" description="Helical" evidence="2">
    <location>
        <begin position="74"/>
        <end position="95"/>
    </location>
</feature>
<dbReference type="OrthoDB" id="9787782at2"/>
<comment type="caution">
    <text evidence="4">The sequence shown here is derived from an EMBL/GenBank/DDBJ whole genome shotgun (WGS) entry which is preliminary data.</text>
</comment>
<dbReference type="InterPro" id="IPR002931">
    <property type="entry name" value="Transglutaminase-like"/>
</dbReference>
<accession>A0A0M2Q4G4</accession>
<feature type="transmembrane region" description="Helical" evidence="2">
    <location>
        <begin position="144"/>
        <end position="174"/>
    </location>
</feature>
<proteinExistence type="predicted"/>
<dbReference type="AlphaFoldDB" id="A0A0M2Q4G4"/>
<dbReference type="InterPro" id="IPR052901">
    <property type="entry name" value="Bact_TGase-like"/>
</dbReference>
<sequence>MPRFILGLTLLFWGWQTGLWIFAIPFALVVEAAPWWPSRWDFGDDDFKNIFNFCIMLFLIVGVYFFITSRNLETGYLFIRLQPIFFLLLLTTQLYSNRDRISILVFFPFLSGEQPAAVGVPFPSTGNLSTSAEADLALDLRYGYFGLCLIAASAANTPGYGFYLGMVALVMGMLWPGRSRRRGGGYWLLLMVLAATLGFGGSLAVNRIHRAFEQQVINWISDYYRQDADPYQRDTAIGELGNLKQSNAIAFRVSAADRARVPKLLREATYNRYQSPLWVATEADFATVQPGNTSSGDPGSDISSSKISSSEISSNPPESTGSGQWLLDPSVDPVTLAQSPNRLTIAGNLREGKGLLKLPPGPVLLDPLQVKTVERNPYGTVRVEGSGGSLVYGVVFDPRRNDDAAPSEADLGLPPGERDVLEAVVAQLHLTEQQSQDVPDLLTQYFQQNFQYSLDLKATQGNLTPLSSFLLETRSGHCEYFATATTLLLRAAGIPSRYAIGFSVHEFSPLEQQFLVRTRHAHAWSLAYINGAWQTLDTTPGEWIEAENRVAPPWAFVGDWLSFAGFRWGLLWGQLKQINVRDYWWVLMIPLVVILLRQLDFQKQVQRLAVNPKATIAPPPDDWPGLDSELYTIEQVLAQADLARKPSETLGHWIDRLQSLPDASPHLQSLQPILDLHNRYRFDPQGLNTADRQRLRHLSTTWLQRWHQGTPV</sequence>
<evidence type="ECO:0000313" key="4">
    <source>
        <dbReference type="EMBL" id="KKJ01467.1"/>
    </source>
</evidence>
<dbReference type="RefSeq" id="WP_017714198.1">
    <property type="nucleotide sequence ID" value="NZ_KB235941.1"/>
</dbReference>
<evidence type="ECO:0000256" key="2">
    <source>
        <dbReference type="SAM" id="Phobius"/>
    </source>
</evidence>
<feature type="region of interest" description="Disordered" evidence="1">
    <location>
        <begin position="288"/>
        <end position="333"/>
    </location>
</feature>